<accession>A0A2P8GUF2</accession>
<evidence type="ECO:0000313" key="3">
    <source>
        <dbReference type="EMBL" id="RUQ84893.1"/>
    </source>
</evidence>
<dbReference type="AlphaFoldDB" id="A0A2P8GUF2"/>
<dbReference type="RefSeq" id="WP_106562720.1">
    <property type="nucleotide sequence ID" value="NZ_PYAU01000001.1"/>
</dbReference>
<dbReference type="Pfam" id="PF13416">
    <property type="entry name" value="SBP_bac_8"/>
    <property type="match status" value="1"/>
</dbReference>
<evidence type="ECO:0000313" key="5">
    <source>
        <dbReference type="Proteomes" id="UP000268291"/>
    </source>
</evidence>
<dbReference type="SUPFAM" id="SSF53850">
    <property type="entry name" value="Periplasmic binding protein-like II"/>
    <property type="match status" value="1"/>
</dbReference>
<dbReference type="PANTHER" id="PTHR43649">
    <property type="entry name" value="ARABINOSE-BINDING PROTEIN-RELATED"/>
    <property type="match status" value="1"/>
</dbReference>
<dbReference type="Proteomes" id="UP000241203">
    <property type="component" value="Unassembled WGS sequence"/>
</dbReference>
<dbReference type="PROSITE" id="PS51257">
    <property type="entry name" value="PROKAR_LIPOPROTEIN"/>
    <property type="match status" value="1"/>
</dbReference>
<organism evidence="2 4">
    <name type="scientific">Labedella gwakjiensis</name>
    <dbReference type="NCBI Taxonomy" id="390269"/>
    <lineage>
        <taxon>Bacteria</taxon>
        <taxon>Bacillati</taxon>
        <taxon>Actinomycetota</taxon>
        <taxon>Actinomycetes</taxon>
        <taxon>Micrococcales</taxon>
        <taxon>Microbacteriaceae</taxon>
        <taxon>Labedella</taxon>
    </lineage>
</organism>
<gene>
    <name evidence="2" type="ORF">CLV49_1201</name>
    <name evidence="3" type="ORF">ELQ93_15040</name>
</gene>
<comment type="caution">
    <text evidence="2">The sequence shown here is derived from an EMBL/GenBank/DDBJ whole genome shotgun (WGS) entry which is preliminary data.</text>
</comment>
<feature type="signal peptide" evidence="1">
    <location>
        <begin position="1"/>
        <end position="24"/>
    </location>
</feature>
<evidence type="ECO:0000256" key="1">
    <source>
        <dbReference type="SAM" id="SignalP"/>
    </source>
</evidence>
<protein>
    <submittedName>
        <fullName evidence="2">Carbohydrate ABC transporter substrate-binding protein (CUT1 family)</fullName>
    </submittedName>
    <submittedName>
        <fullName evidence="3">Sugar ABC transporter substrate-binding protein</fullName>
    </submittedName>
</protein>
<evidence type="ECO:0000313" key="4">
    <source>
        <dbReference type="Proteomes" id="UP000241203"/>
    </source>
</evidence>
<dbReference type="InterPro" id="IPR006059">
    <property type="entry name" value="SBP"/>
</dbReference>
<dbReference type="CDD" id="cd13585">
    <property type="entry name" value="PBP2_TMBP_like"/>
    <property type="match status" value="1"/>
</dbReference>
<reference evidence="3 5" key="2">
    <citation type="submission" date="2018-12" db="EMBL/GenBank/DDBJ databases">
        <authorList>
            <person name="hu s."/>
            <person name="Xu Y."/>
            <person name="Xu B."/>
            <person name="Li F."/>
        </authorList>
    </citation>
    <scope>NUCLEOTIDE SEQUENCE [LARGE SCALE GENOMIC DNA]</scope>
    <source>
        <strain evidence="3 5">KSW2-17</strain>
    </source>
</reference>
<dbReference type="EMBL" id="PYAU01000001">
    <property type="protein sequence ID" value="PSL37594.1"/>
    <property type="molecule type" value="Genomic_DNA"/>
</dbReference>
<feature type="chain" id="PRO_5038403079" evidence="1">
    <location>
        <begin position="25"/>
        <end position="431"/>
    </location>
</feature>
<evidence type="ECO:0000313" key="2">
    <source>
        <dbReference type="EMBL" id="PSL37594.1"/>
    </source>
</evidence>
<dbReference type="Proteomes" id="UP000268291">
    <property type="component" value="Unassembled WGS sequence"/>
</dbReference>
<dbReference type="Gene3D" id="3.40.190.10">
    <property type="entry name" value="Periplasmic binding protein-like II"/>
    <property type="match status" value="1"/>
</dbReference>
<dbReference type="OrthoDB" id="3718433at2"/>
<dbReference type="PANTHER" id="PTHR43649:SF30">
    <property type="entry name" value="ABC TRANSPORTER SUBSTRATE-BINDING PROTEIN"/>
    <property type="match status" value="1"/>
</dbReference>
<dbReference type="InterPro" id="IPR050490">
    <property type="entry name" value="Bact_solute-bd_prot1"/>
</dbReference>
<keyword evidence="1" id="KW-0732">Signal</keyword>
<reference evidence="2 4" key="1">
    <citation type="submission" date="2018-03" db="EMBL/GenBank/DDBJ databases">
        <title>Genomic Encyclopedia of Archaeal and Bacterial Type Strains, Phase II (KMG-II): from individual species to whole genera.</title>
        <authorList>
            <person name="Goeker M."/>
        </authorList>
    </citation>
    <scope>NUCLEOTIDE SEQUENCE [LARGE SCALE GENOMIC DNA]</scope>
    <source>
        <strain evidence="2 4">DSM 21548</strain>
    </source>
</reference>
<name>A0A2P8GUF2_9MICO</name>
<sequence>MTSAKKLSATAAIAVAALALSGCAGSTGGGASADDPVSLRMTVWTSNEDQLALFDSIAEEYMADHPEVSDITFDPLDFESYTTTLTTQLAGGNPPDMAWVLENAAPDFVSSGALVPLDDVLSATDGYDLDDLSASATELWRDADGALAAYPFSTSPFVVFANDDLLAEAGAPTAAELQADGDWNWETISEIGSQVNAATGKAGFVVRDFEYTQWDYLSTVWGGWGAEPWSEDGADCTMDSDEMVDAFTFLHDAAFDATSMPGPGSTADFFAGDAAFTVTQISRASLLEESGIQAWELAPLPEGPAGEYSIIGQAGVGALAQGENPEEAAEFIAFFTNPENSEKLAQYFPPARESQLNAETLVAANPVLTEEQLSEIVVPAVESGEVRPSHTGSAEIQQAVRSALDALWVADADIPGTLSAVCEAIDPLLEQ</sequence>
<proteinExistence type="predicted"/>
<keyword evidence="5" id="KW-1185">Reference proteome</keyword>
<dbReference type="EMBL" id="RZGY01000002">
    <property type="protein sequence ID" value="RUQ84893.1"/>
    <property type="molecule type" value="Genomic_DNA"/>
</dbReference>